<comment type="catalytic activity">
    <reaction evidence="3">
        <text>L-arginine + H2O = L-citrulline + NH4(+)</text>
        <dbReference type="Rhea" id="RHEA:19597"/>
        <dbReference type="ChEBI" id="CHEBI:15377"/>
        <dbReference type="ChEBI" id="CHEBI:28938"/>
        <dbReference type="ChEBI" id="CHEBI:32682"/>
        <dbReference type="ChEBI" id="CHEBI:57743"/>
        <dbReference type="EC" id="3.5.3.6"/>
    </reaction>
</comment>
<comment type="pathway">
    <text evidence="1">Amino-acid degradation; L-arginine degradation via ADI pathway; carbamoyl phosphate from L-arginine: step 1/2.</text>
</comment>
<accession>A0A2A5W8E0</accession>
<evidence type="ECO:0000256" key="2">
    <source>
        <dbReference type="ARBA" id="ARBA00012171"/>
    </source>
</evidence>
<dbReference type="Proteomes" id="UP000219329">
    <property type="component" value="Unassembled WGS sequence"/>
</dbReference>
<protein>
    <recommendedName>
        <fullName evidence="2">arginine deiminase</fullName>
        <ecNumber evidence="2">3.5.3.6</ecNumber>
    </recommendedName>
</protein>
<dbReference type="Pfam" id="PF19420">
    <property type="entry name" value="DDAH_eukar"/>
    <property type="match status" value="1"/>
</dbReference>
<proteinExistence type="predicted"/>
<evidence type="ECO:0000256" key="1">
    <source>
        <dbReference type="ARBA" id="ARBA00005213"/>
    </source>
</evidence>
<gene>
    <name evidence="4" type="ORF">CNF02_11585</name>
</gene>
<dbReference type="SUPFAM" id="SSF55909">
    <property type="entry name" value="Pentein"/>
    <property type="match status" value="1"/>
</dbReference>
<evidence type="ECO:0000313" key="4">
    <source>
        <dbReference type="EMBL" id="PDH32553.1"/>
    </source>
</evidence>
<dbReference type="GO" id="GO:0016990">
    <property type="term" value="F:arginine deiminase activity"/>
    <property type="evidence" value="ECO:0007669"/>
    <property type="project" value="UniProtKB-EC"/>
</dbReference>
<evidence type="ECO:0000313" key="5">
    <source>
        <dbReference type="Proteomes" id="UP000219329"/>
    </source>
</evidence>
<dbReference type="PANTHER" id="PTHR47271:SF2">
    <property type="entry name" value="ARGININE DEIMINASE"/>
    <property type="match status" value="1"/>
</dbReference>
<organism evidence="4 5">
    <name type="scientific">OM182 bacterium MED-G28</name>
    <dbReference type="NCBI Taxonomy" id="1986256"/>
    <lineage>
        <taxon>Bacteria</taxon>
        <taxon>Pseudomonadati</taxon>
        <taxon>Pseudomonadota</taxon>
        <taxon>Gammaproteobacteria</taxon>
        <taxon>OMG group</taxon>
        <taxon>OM182 clade</taxon>
    </lineage>
</organism>
<name>A0A2A5W8E0_9GAMM</name>
<dbReference type="EC" id="3.5.3.6" evidence="2"/>
<sequence>MKTGMQSEVGKIRSLILKGVHDAFENQDSIDQQWQSLNYIDKPNFAKAAAEYEIFVELLTQFDIEIFYSSPNQATGLDSIYVRDTSLICDKGAILCNMGKKARQAEPQANSAVFATMDVPILGAIEGDGQVEGGDVTWLNERTLAIAEGYRTNASGIAQLREYLGNCVDELVVAPLPHWQGAGDVFHLMSCLSPIDEDLCLVYSPLLTVPFRNRLLDLGFSLVEVPIEEFNSMACNVLAVAPRQCIMLEGNPITRKRLEDAGAEVSVYKGEEISLKGCGGPTCLTRPVLRNL</sequence>
<comment type="caution">
    <text evidence="4">The sequence shown here is derived from an EMBL/GenBank/DDBJ whole genome shotgun (WGS) entry which is preliminary data.</text>
</comment>
<dbReference type="EMBL" id="NTJZ01000015">
    <property type="protein sequence ID" value="PDH32553.1"/>
    <property type="molecule type" value="Genomic_DNA"/>
</dbReference>
<dbReference type="PANTHER" id="PTHR47271">
    <property type="entry name" value="ARGININE DEIMINASE"/>
    <property type="match status" value="1"/>
</dbReference>
<dbReference type="GO" id="GO:0019546">
    <property type="term" value="P:L-arginine deiminase pathway"/>
    <property type="evidence" value="ECO:0007669"/>
    <property type="project" value="TreeGrafter"/>
</dbReference>
<dbReference type="AlphaFoldDB" id="A0A2A5W8E0"/>
<reference evidence="4 5" key="1">
    <citation type="submission" date="2017-08" db="EMBL/GenBank/DDBJ databases">
        <title>Fine stratification of microbial communities through a metagenomic profile of the photic zone.</title>
        <authorList>
            <person name="Haro-Moreno J.M."/>
            <person name="Lopez-Perez M."/>
            <person name="De La Torre J."/>
            <person name="Picazo A."/>
            <person name="Camacho A."/>
            <person name="Rodriguez-Valera F."/>
        </authorList>
    </citation>
    <scope>NUCLEOTIDE SEQUENCE [LARGE SCALE GENOMIC DNA]</scope>
    <source>
        <strain evidence="4">MED-G28</strain>
    </source>
</reference>
<dbReference type="Gene3D" id="3.75.10.10">
    <property type="entry name" value="L-arginine/glycine Amidinotransferase, Chain A"/>
    <property type="match status" value="1"/>
</dbReference>
<evidence type="ECO:0000256" key="3">
    <source>
        <dbReference type="ARBA" id="ARBA00049429"/>
    </source>
</evidence>